<dbReference type="InterPro" id="IPR001451">
    <property type="entry name" value="Hexapep"/>
</dbReference>
<dbReference type="PANTHER" id="PTHR43300">
    <property type="entry name" value="ACETYLTRANSFERASE"/>
    <property type="match status" value="1"/>
</dbReference>
<dbReference type="InterPro" id="IPR041561">
    <property type="entry name" value="PglD_N"/>
</dbReference>
<sequence>MARKKCCRVNVIILGDGGHSRVIQEMLFPNVNYQVTAILDDKHKRGFKQNGIIYAPIDYLTQLFQHDTRVVVAIGENKIRKKIVDQVNLLPEQFLSVIHSTAVVSSSAEIGNGTVIMPNAVVNASAKIGMHCIINTGAVIEHDNNIGDYTHISPNATLTGGVTSGEGVHVGSTAAIIPGKHLGSWSVIGAGSTVIEHIPAFSKAVGSPTRIIERLMI</sequence>
<keyword evidence="4" id="KW-0808">Transferase</keyword>
<keyword evidence="5" id="KW-1185">Reference proteome</keyword>
<feature type="binding site" evidence="2">
    <location>
        <position position="151"/>
    </location>
    <ligand>
        <name>acetyl-CoA</name>
        <dbReference type="ChEBI" id="CHEBI:57288"/>
    </ligand>
</feature>
<evidence type="ECO:0000259" key="3">
    <source>
        <dbReference type="Pfam" id="PF17836"/>
    </source>
</evidence>
<dbReference type="PANTHER" id="PTHR43300:SF7">
    <property type="entry name" value="UDP-N-ACETYLBACILLOSAMINE N-ACETYLTRANSFERASE"/>
    <property type="match status" value="1"/>
</dbReference>
<feature type="site" description="Increases basicity of active site His" evidence="1">
    <location>
        <position position="143"/>
    </location>
</feature>
<evidence type="ECO:0000256" key="1">
    <source>
        <dbReference type="PIRSR" id="PIRSR620019-1"/>
    </source>
</evidence>
<protein>
    <submittedName>
        <fullName evidence="4">Acetyltransferase EpsM</fullName>
    </submittedName>
</protein>
<dbReference type="EMBL" id="FNKD01000001">
    <property type="protein sequence ID" value="SDQ09591.1"/>
    <property type="molecule type" value="Genomic_DNA"/>
</dbReference>
<dbReference type="InterPro" id="IPR020019">
    <property type="entry name" value="AcTrfase_PglD-like"/>
</dbReference>
<dbReference type="InterPro" id="IPR011004">
    <property type="entry name" value="Trimer_LpxA-like_sf"/>
</dbReference>
<organism evidence="4 5">
    <name type="scientific">Virgibacillus salinus</name>
    <dbReference type="NCBI Taxonomy" id="553311"/>
    <lineage>
        <taxon>Bacteria</taxon>
        <taxon>Bacillati</taxon>
        <taxon>Bacillota</taxon>
        <taxon>Bacilli</taxon>
        <taxon>Bacillales</taxon>
        <taxon>Bacillaceae</taxon>
        <taxon>Virgibacillus</taxon>
    </lineage>
</organism>
<evidence type="ECO:0000313" key="5">
    <source>
        <dbReference type="Proteomes" id="UP000199444"/>
    </source>
</evidence>
<dbReference type="CDD" id="cd03360">
    <property type="entry name" value="LbH_AT_putative"/>
    <property type="match status" value="1"/>
</dbReference>
<dbReference type="Proteomes" id="UP000199444">
    <property type="component" value="Unassembled WGS sequence"/>
</dbReference>
<evidence type="ECO:0000313" key="4">
    <source>
        <dbReference type="EMBL" id="SDQ09591.1"/>
    </source>
</evidence>
<name>A0A1H0Y3E7_9BACI</name>
<dbReference type="NCBIfam" id="TIGR03570">
    <property type="entry name" value="NeuD_NnaD"/>
    <property type="match status" value="1"/>
</dbReference>
<dbReference type="Pfam" id="PF00132">
    <property type="entry name" value="Hexapep"/>
    <property type="match status" value="1"/>
</dbReference>
<proteinExistence type="predicted"/>
<feature type="active site" description="Proton acceptor" evidence="1">
    <location>
        <position position="142"/>
    </location>
</feature>
<feature type="domain" description="PglD N-terminal" evidence="3">
    <location>
        <begin position="10"/>
        <end position="87"/>
    </location>
</feature>
<dbReference type="Gene3D" id="3.40.50.20">
    <property type="match status" value="1"/>
</dbReference>
<dbReference type="InterPro" id="IPR050179">
    <property type="entry name" value="Trans_hexapeptide_repeat"/>
</dbReference>
<reference evidence="4 5" key="1">
    <citation type="submission" date="2016-10" db="EMBL/GenBank/DDBJ databases">
        <authorList>
            <person name="de Groot N.N."/>
        </authorList>
    </citation>
    <scope>NUCLEOTIDE SEQUENCE [LARGE SCALE GENOMIC DNA]</scope>
    <source>
        <strain evidence="4 5">CGMCC 1.10449</strain>
    </source>
</reference>
<dbReference type="Gene3D" id="2.160.10.10">
    <property type="entry name" value="Hexapeptide repeat proteins"/>
    <property type="match status" value="1"/>
</dbReference>
<dbReference type="GO" id="GO:0016740">
    <property type="term" value="F:transferase activity"/>
    <property type="evidence" value="ECO:0007669"/>
    <property type="project" value="UniProtKB-KW"/>
</dbReference>
<dbReference type="SUPFAM" id="SSF51161">
    <property type="entry name" value="Trimeric LpxA-like enzymes"/>
    <property type="match status" value="1"/>
</dbReference>
<evidence type="ECO:0000256" key="2">
    <source>
        <dbReference type="PIRSR" id="PIRSR620019-2"/>
    </source>
</evidence>
<dbReference type="STRING" id="553311.SAMN05216231_0396"/>
<dbReference type="Pfam" id="PF17836">
    <property type="entry name" value="PglD_N"/>
    <property type="match status" value="1"/>
</dbReference>
<dbReference type="AlphaFoldDB" id="A0A1H0Y3E7"/>
<feature type="binding site" evidence="2">
    <location>
        <position position="75"/>
    </location>
    <ligand>
        <name>substrate</name>
    </ligand>
</feature>
<accession>A0A1H0Y3E7</accession>
<gene>
    <name evidence="4" type="ORF">SAMN05216231_0396</name>
</gene>